<dbReference type="GO" id="GO:0004519">
    <property type="term" value="F:endonuclease activity"/>
    <property type="evidence" value="ECO:0007669"/>
    <property type="project" value="UniProtKB-KW"/>
</dbReference>
<keyword evidence="3" id="KW-0255">Endonuclease</keyword>
<comment type="caution">
    <text evidence="3">The sequence shown here is derived from an EMBL/GenBank/DDBJ whole genome shotgun (WGS) entry which is preliminary data.</text>
</comment>
<dbReference type="Proteomes" id="UP000256429">
    <property type="component" value="Unassembled WGS sequence"/>
</dbReference>
<gene>
    <name evidence="3" type="ORF">BX611_2974</name>
</gene>
<reference evidence="3 4" key="1">
    <citation type="submission" date="2018-08" db="EMBL/GenBank/DDBJ databases">
        <title>Genomic Encyclopedia of Type Strains, Phase III (KMG-III): the genomes of soil and plant-associated and newly described type strains.</title>
        <authorList>
            <person name="Whitman W."/>
        </authorList>
    </citation>
    <scope>NUCLEOTIDE SEQUENCE [LARGE SCALE GENOMIC DNA]</scope>
    <source>
        <strain evidence="3 4">325-5</strain>
    </source>
</reference>
<organism evidence="3 4">
    <name type="scientific">Lutibacter oceani</name>
    <dbReference type="NCBI Taxonomy" id="1853311"/>
    <lineage>
        <taxon>Bacteria</taxon>
        <taxon>Pseudomonadati</taxon>
        <taxon>Bacteroidota</taxon>
        <taxon>Flavobacteriia</taxon>
        <taxon>Flavobacteriales</taxon>
        <taxon>Flavobacteriaceae</taxon>
        <taxon>Lutibacter</taxon>
    </lineage>
</organism>
<keyword evidence="4" id="KW-1185">Reference proteome</keyword>
<evidence type="ECO:0000313" key="4">
    <source>
        <dbReference type="Proteomes" id="UP000256429"/>
    </source>
</evidence>
<evidence type="ECO:0000313" key="3">
    <source>
        <dbReference type="EMBL" id="REE78839.1"/>
    </source>
</evidence>
<feature type="coiled-coil region" evidence="1">
    <location>
        <begin position="169"/>
        <end position="196"/>
    </location>
</feature>
<keyword evidence="1" id="KW-0175">Coiled coil</keyword>
<dbReference type="OrthoDB" id="67788at2"/>
<dbReference type="InterPro" id="IPR003615">
    <property type="entry name" value="HNH_nuc"/>
</dbReference>
<dbReference type="Pfam" id="PF13391">
    <property type="entry name" value="HNH_2"/>
    <property type="match status" value="1"/>
</dbReference>
<evidence type="ECO:0000259" key="2">
    <source>
        <dbReference type="Pfam" id="PF13391"/>
    </source>
</evidence>
<sequence>MEEILHNYIKQFKSLKRGFNKGLGKAPHKPILLISIIQLVRKKVITSNRIYITPELILSFKSNWKNMVQSKHIPNFALPFFHLRSEPFWYLSTKPGLQLSVSSSKSIKSFKSLNDTISFAEIDKQLFLLMNDPETSLFLEEFILNEYFSIKQSQLIDFEGFNFENEIENEILNEDKTSYQTRIRELQEQLNEDEFQEEIFVRGGLFKKAIPKIYNYQCCISEMKIETTVNAQMVDACHIVPFSISKDDTIPNGISLSPNLHRAYDRGLITINKDYIVRISPTVIENNSVYSISQFNGKQISLPEKVKWYPSPEGLLWHTKEVFQI</sequence>
<evidence type="ECO:0000256" key="1">
    <source>
        <dbReference type="SAM" id="Coils"/>
    </source>
</evidence>
<keyword evidence="3" id="KW-0378">Hydrolase</keyword>
<accession>A0A3D9RID6</accession>
<proteinExistence type="predicted"/>
<dbReference type="InterPro" id="IPR011396">
    <property type="entry name" value="PT_DNA_restrict"/>
</dbReference>
<feature type="domain" description="HNH nuclease" evidence="2">
    <location>
        <begin position="218"/>
        <end position="272"/>
    </location>
</feature>
<dbReference type="AlphaFoldDB" id="A0A3D9RID6"/>
<name>A0A3D9RID6_9FLAO</name>
<dbReference type="EMBL" id="QTTQ01000013">
    <property type="protein sequence ID" value="REE78839.1"/>
    <property type="molecule type" value="Genomic_DNA"/>
</dbReference>
<dbReference type="PIRSF" id="PIRSF030850">
    <property type="entry name" value="UCP030850"/>
    <property type="match status" value="1"/>
</dbReference>
<protein>
    <submittedName>
        <fullName evidence="3">Putative restriction endonuclease</fullName>
    </submittedName>
</protein>
<keyword evidence="3" id="KW-0540">Nuclease</keyword>
<dbReference type="RefSeq" id="WP_115882720.1">
    <property type="nucleotide sequence ID" value="NZ_QTTQ01000013.1"/>
</dbReference>